<evidence type="ECO:0000313" key="3">
    <source>
        <dbReference type="Proteomes" id="UP000002009"/>
    </source>
</evidence>
<proteinExistence type="predicted"/>
<evidence type="ECO:0000313" key="2">
    <source>
        <dbReference type="EMBL" id="ACO66667.1"/>
    </source>
</evidence>
<feature type="region of interest" description="Disordered" evidence="1">
    <location>
        <begin position="280"/>
        <end position="300"/>
    </location>
</feature>
<sequence length="337" mass="35577">MGKDKGGGGGSRGAPVVTLEQFADALITSGSSSSSSSGPTKSGRGGGGGGGKHAHKPLAKSVESLTLRDDVGASVEVSRWDRNPRVLLLRFPSAATQRDAMGRPSIFLEDAELHGTVVERIPSGQRGGVANYSGHNMRASDLARFLNVLRATMPGGAAENASEAAMVRALKNVGALVTKKDGSVAAARDDPVLAAVAGSSDRNEVRDALLHEAMHMVFYIDPEYERACRDYWESSMTDSDKDAWRAFLTELRYNADDETLVVNELQAYMATERVMFDDGVGGNKGGGNKGGGNNGGKGGEKIETLARMQREFAAHIKTHASMADPPSVGANTKVVWL</sequence>
<dbReference type="KEGG" id="mis:MICPUN_63420"/>
<dbReference type="EMBL" id="CP001331">
    <property type="protein sequence ID" value="ACO66667.1"/>
    <property type="molecule type" value="Genomic_DNA"/>
</dbReference>
<dbReference type="GeneID" id="8248589"/>
<dbReference type="Proteomes" id="UP000002009">
    <property type="component" value="Chromosome 13"/>
</dbReference>
<gene>
    <name evidence="2" type="ORF">MICPUN_63420</name>
</gene>
<feature type="compositionally biased region" description="Low complexity" evidence="1">
    <location>
        <begin position="29"/>
        <end position="42"/>
    </location>
</feature>
<evidence type="ECO:0008006" key="4">
    <source>
        <dbReference type="Google" id="ProtNLM"/>
    </source>
</evidence>
<dbReference type="OMA" id="HEAMHMV"/>
<organism evidence="2 3">
    <name type="scientific">Micromonas commoda (strain RCC299 / NOUM17 / CCMP2709)</name>
    <name type="common">Picoplanktonic green alga</name>
    <dbReference type="NCBI Taxonomy" id="296587"/>
    <lineage>
        <taxon>Eukaryota</taxon>
        <taxon>Viridiplantae</taxon>
        <taxon>Chlorophyta</taxon>
        <taxon>Mamiellophyceae</taxon>
        <taxon>Mamiellales</taxon>
        <taxon>Mamiellaceae</taxon>
        <taxon>Micromonas</taxon>
    </lineage>
</organism>
<accession>C1EFV8</accession>
<name>C1EFV8_MICCC</name>
<feature type="compositionally biased region" description="Gly residues" evidence="1">
    <location>
        <begin position="280"/>
        <end position="297"/>
    </location>
</feature>
<keyword evidence="3" id="KW-1185">Reference proteome</keyword>
<dbReference type="eggNOG" id="ENOG502R8WZ">
    <property type="taxonomic scope" value="Eukaryota"/>
</dbReference>
<dbReference type="RefSeq" id="XP_002505409.1">
    <property type="nucleotide sequence ID" value="XM_002505363.1"/>
</dbReference>
<feature type="region of interest" description="Disordered" evidence="1">
    <location>
        <begin position="25"/>
        <end position="56"/>
    </location>
</feature>
<dbReference type="OrthoDB" id="498696at2759"/>
<dbReference type="AlphaFoldDB" id="C1EFV8"/>
<reference evidence="2 3" key="1">
    <citation type="journal article" date="2009" name="Science">
        <title>Green evolution and dynamic adaptations revealed by genomes of the marine picoeukaryotes Micromonas.</title>
        <authorList>
            <person name="Worden A.Z."/>
            <person name="Lee J.H."/>
            <person name="Mock T."/>
            <person name="Rouze P."/>
            <person name="Simmons M.P."/>
            <person name="Aerts A.L."/>
            <person name="Allen A.E."/>
            <person name="Cuvelier M.L."/>
            <person name="Derelle E."/>
            <person name="Everett M.V."/>
            <person name="Foulon E."/>
            <person name="Grimwood J."/>
            <person name="Gundlach H."/>
            <person name="Henrissat B."/>
            <person name="Napoli C."/>
            <person name="McDonald S.M."/>
            <person name="Parker M.S."/>
            <person name="Rombauts S."/>
            <person name="Salamov A."/>
            <person name="Von Dassow P."/>
            <person name="Badger J.H."/>
            <person name="Coutinho P.M."/>
            <person name="Demir E."/>
            <person name="Dubchak I."/>
            <person name="Gentemann C."/>
            <person name="Eikrem W."/>
            <person name="Gready J.E."/>
            <person name="John U."/>
            <person name="Lanier W."/>
            <person name="Lindquist E.A."/>
            <person name="Lucas S."/>
            <person name="Mayer K.F."/>
            <person name="Moreau H."/>
            <person name="Not F."/>
            <person name="Otillar R."/>
            <person name="Panaud O."/>
            <person name="Pangilinan J."/>
            <person name="Paulsen I."/>
            <person name="Piegu B."/>
            <person name="Poliakov A."/>
            <person name="Robbens S."/>
            <person name="Schmutz J."/>
            <person name="Toulza E."/>
            <person name="Wyss T."/>
            <person name="Zelensky A."/>
            <person name="Zhou K."/>
            <person name="Armbrust E.V."/>
            <person name="Bhattacharya D."/>
            <person name="Goodenough U.W."/>
            <person name="Van de Peer Y."/>
            <person name="Grigoriev I.V."/>
        </authorList>
    </citation>
    <scope>NUCLEOTIDE SEQUENCE [LARGE SCALE GENOMIC DNA]</scope>
    <source>
        <strain evidence="3">RCC299 / NOUM17</strain>
    </source>
</reference>
<evidence type="ECO:0000256" key="1">
    <source>
        <dbReference type="SAM" id="MobiDB-lite"/>
    </source>
</evidence>
<dbReference type="InParanoid" id="C1EFV8"/>
<protein>
    <recommendedName>
        <fullName evidence="4">SprT-like domain-containing protein</fullName>
    </recommendedName>
</protein>